<organism evidence="7 8">
    <name type="scientific">Sphaerosporella brunnea</name>
    <dbReference type="NCBI Taxonomy" id="1250544"/>
    <lineage>
        <taxon>Eukaryota</taxon>
        <taxon>Fungi</taxon>
        <taxon>Dikarya</taxon>
        <taxon>Ascomycota</taxon>
        <taxon>Pezizomycotina</taxon>
        <taxon>Pezizomycetes</taxon>
        <taxon>Pezizales</taxon>
        <taxon>Pyronemataceae</taxon>
        <taxon>Sphaerosporella</taxon>
    </lineage>
</organism>
<evidence type="ECO:0000256" key="5">
    <source>
        <dbReference type="ARBA" id="ARBA00023136"/>
    </source>
</evidence>
<evidence type="ECO:0000256" key="3">
    <source>
        <dbReference type="ARBA" id="ARBA00022692"/>
    </source>
</evidence>
<sequence length="271" mass="29506">MSTSNSSVVQDIEKDAGSTPTHDYVERVQTITLTPEVFEKLYLTPQNKVKGDLHSAFGNPTPVALIGLILSLTPLSIVLLGWKGASVSAFDAVFVFAGGVLMIVAGVLEFFLGTTFPCVVFISQGSLYFVLGAMNIPGFGVMQAFVTSEYTSGDQNPQFYNSFAFFLACIGFECFVFMLAALRINLLLFLIFLFTVLGVELLAGGYWAIGYGNMELGTKLVHVAGGSLLVVALLGWYYFYVTVPWASSGLFPTPRYSLQIVTPWMARLMRG</sequence>
<feature type="transmembrane region" description="Helical" evidence="6">
    <location>
        <begin position="220"/>
        <end position="240"/>
    </location>
</feature>
<dbReference type="PANTHER" id="PTHR31123">
    <property type="entry name" value="ACCUMULATION OF DYADS PROTEIN 2-RELATED"/>
    <property type="match status" value="1"/>
</dbReference>
<feature type="transmembrane region" description="Helical" evidence="6">
    <location>
        <begin position="94"/>
        <end position="122"/>
    </location>
</feature>
<keyword evidence="4 6" id="KW-1133">Transmembrane helix</keyword>
<comment type="subcellular location">
    <subcellularLocation>
        <location evidence="1">Membrane</location>
        <topology evidence="1">Multi-pass membrane protein</topology>
    </subcellularLocation>
</comment>
<comment type="similarity">
    <text evidence="2">Belongs to the acetate uptake transporter (AceTr) (TC 2.A.96) family.</text>
</comment>
<keyword evidence="3 6" id="KW-0812">Transmembrane</keyword>
<dbReference type="GO" id="GO:0015123">
    <property type="term" value="F:acetate transmembrane transporter activity"/>
    <property type="evidence" value="ECO:0007669"/>
    <property type="project" value="TreeGrafter"/>
</dbReference>
<evidence type="ECO:0000256" key="2">
    <source>
        <dbReference type="ARBA" id="ARBA00005587"/>
    </source>
</evidence>
<dbReference type="Pfam" id="PF01184">
    <property type="entry name" value="Gpr1_Fun34_YaaH"/>
    <property type="match status" value="1"/>
</dbReference>
<proteinExistence type="inferred from homology"/>
<keyword evidence="5 6" id="KW-0472">Membrane</keyword>
<dbReference type="EMBL" id="VXIS01000141">
    <property type="protein sequence ID" value="KAA8901770.1"/>
    <property type="molecule type" value="Genomic_DNA"/>
</dbReference>
<feature type="transmembrane region" description="Helical" evidence="6">
    <location>
        <begin position="128"/>
        <end position="147"/>
    </location>
</feature>
<accession>A0A5J5ESJ5</accession>
<feature type="transmembrane region" description="Helical" evidence="6">
    <location>
        <begin position="159"/>
        <end position="180"/>
    </location>
</feature>
<evidence type="ECO:0000256" key="4">
    <source>
        <dbReference type="ARBA" id="ARBA00022989"/>
    </source>
</evidence>
<dbReference type="AlphaFoldDB" id="A0A5J5ESJ5"/>
<dbReference type="InterPro" id="IPR051633">
    <property type="entry name" value="AceTr"/>
</dbReference>
<dbReference type="GO" id="GO:0005886">
    <property type="term" value="C:plasma membrane"/>
    <property type="evidence" value="ECO:0007669"/>
    <property type="project" value="TreeGrafter"/>
</dbReference>
<evidence type="ECO:0000256" key="1">
    <source>
        <dbReference type="ARBA" id="ARBA00004141"/>
    </source>
</evidence>
<keyword evidence="8" id="KW-1185">Reference proteome</keyword>
<name>A0A5J5ESJ5_9PEZI</name>
<dbReference type="Proteomes" id="UP000326924">
    <property type="component" value="Unassembled WGS sequence"/>
</dbReference>
<dbReference type="InterPro" id="IPR000791">
    <property type="entry name" value="Gpr1/Fun34/SatP-like"/>
</dbReference>
<dbReference type="OrthoDB" id="3648309at2759"/>
<evidence type="ECO:0000313" key="8">
    <source>
        <dbReference type="Proteomes" id="UP000326924"/>
    </source>
</evidence>
<reference evidence="7 8" key="1">
    <citation type="submission" date="2019-09" db="EMBL/GenBank/DDBJ databases">
        <title>Draft genome of the ectomycorrhizal ascomycete Sphaerosporella brunnea.</title>
        <authorList>
            <consortium name="DOE Joint Genome Institute"/>
            <person name="Benucci G.M."/>
            <person name="Marozzi G."/>
            <person name="Antonielli L."/>
            <person name="Sanchez S."/>
            <person name="Marco P."/>
            <person name="Wang X."/>
            <person name="Falini L.B."/>
            <person name="Barry K."/>
            <person name="Haridas S."/>
            <person name="Lipzen A."/>
            <person name="Labutti K."/>
            <person name="Grigoriev I.V."/>
            <person name="Murat C."/>
            <person name="Martin F."/>
            <person name="Albertini E."/>
            <person name="Donnini D."/>
            <person name="Bonito G."/>
        </authorList>
    </citation>
    <scope>NUCLEOTIDE SEQUENCE [LARGE SCALE GENOMIC DNA]</scope>
    <source>
        <strain evidence="7 8">Sb_GMNB300</strain>
    </source>
</reference>
<evidence type="ECO:0000256" key="6">
    <source>
        <dbReference type="SAM" id="Phobius"/>
    </source>
</evidence>
<gene>
    <name evidence="7" type="ORF">FN846DRAFT_908839</name>
</gene>
<feature type="transmembrane region" description="Helical" evidence="6">
    <location>
        <begin position="186"/>
        <end position="208"/>
    </location>
</feature>
<dbReference type="InParanoid" id="A0A5J5ESJ5"/>
<protein>
    <submittedName>
        <fullName evidence="7">GPR1/FUN34/yaaH family-domain-containing protein</fullName>
    </submittedName>
</protein>
<feature type="transmembrane region" description="Helical" evidence="6">
    <location>
        <begin position="63"/>
        <end position="82"/>
    </location>
</feature>
<evidence type="ECO:0000313" key="7">
    <source>
        <dbReference type="EMBL" id="KAA8901770.1"/>
    </source>
</evidence>
<dbReference type="PANTHER" id="PTHR31123:SF4">
    <property type="entry name" value="PROTEIN ALCS"/>
    <property type="match status" value="1"/>
</dbReference>
<comment type="caution">
    <text evidence="7">The sequence shown here is derived from an EMBL/GenBank/DDBJ whole genome shotgun (WGS) entry which is preliminary data.</text>
</comment>